<feature type="non-terminal residue" evidence="2">
    <location>
        <position position="1"/>
    </location>
</feature>
<organism evidence="2">
    <name type="scientific">Tanacetum cinerariifolium</name>
    <name type="common">Dalmatian daisy</name>
    <name type="synonym">Chrysanthemum cinerariifolium</name>
    <dbReference type="NCBI Taxonomy" id="118510"/>
    <lineage>
        <taxon>Eukaryota</taxon>
        <taxon>Viridiplantae</taxon>
        <taxon>Streptophyta</taxon>
        <taxon>Embryophyta</taxon>
        <taxon>Tracheophyta</taxon>
        <taxon>Spermatophyta</taxon>
        <taxon>Magnoliopsida</taxon>
        <taxon>eudicotyledons</taxon>
        <taxon>Gunneridae</taxon>
        <taxon>Pentapetalae</taxon>
        <taxon>asterids</taxon>
        <taxon>campanulids</taxon>
        <taxon>Asterales</taxon>
        <taxon>Asteraceae</taxon>
        <taxon>Asteroideae</taxon>
        <taxon>Anthemideae</taxon>
        <taxon>Anthemidinae</taxon>
        <taxon>Tanacetum</taxon>
    </lineage>
</organism>
<dbReference type="EMBL" id="BKCJ011266463">
    <property type="protein sequence ID" value="GFD12552.1"/>
    <property type="molecule type" value="Genomic_DNA"/>
</dbReference>
<comment type="caution">
    <text evidence="2">The sequence shown here is derived from an EMBL/GenBank/DDBJ whole genome shotgun (WGS) entry which is preliminary data.</text>
</comment>
<gene>
    <name evidence="2" type="ORF">Tci_884521</name>
</gene>
<sequence>SPTRRVSSADDITMAKTLVYIRRSTTKGKGKGIMTESEPVQTKTKLHQEQERLGYEAAVRLQEELNEKERQRMGRVHEATQSFIEEEWENIRARVKADK</sequence>
<proteinExistence type="predicted"/>
<feature type="region of interest" description="Disordered" evidence="1">
    <location>
        <begin position="27"/>
        <end position="48"/>
    </location>
</feature>
<dbReference type="AlphaFoldDB" id="A0A699TP60"/>
<evidence type="ECO:0000256" key="1">
    <source>
        <dbReference type="SAM" id="MobiDB-lite"/>
    </source>
</evidence>
<evidence type="ECO:0000313" key="2">
    <source>
        <dbReference type="EMBL" id="GFD12552.1"/>
    </source>
</evidence>
<name>A0A699TP60_TANCI</name>
<accession>A0A699TP60</accession>
<protein>
    <submittedName>
        <fullName evidence="2">Uncharacterized protein</fullName>
    </submittedName>
</protein>
<reference evidence="2" key="1">
    <citation type="journal article" date="2019" name="Sci. Rep.">
        <title>Draft genome of Tanacetum cinerariifolium, the natural source of mosquito coil.</title>
        <authorList>
            <person name="Yamashiro T."/>
            <person name="Shiraishi A."/>
            <person name="Satake H."/>
            <person name="Nakayama K."/>
        </authorList>
    </citation>
    <scope>NUCLEOTIDE SEQUENCE</scope>
</reference>